<protein>
    <recommendedName>
        <fullName evidence="1">CTLH domain-containing protein</fullName>
    </recommendedName>
</protein>
<name>A0A4U1F0M1_MONMO</name>
<feature type="domain" description="CTLH" evidence="1">
    <location>
        <begin position="65"/>
        <end position="117"/>
    </location>
</feature>
<evidence type="ECO:0000259" key="1">
    <source>
        <dbReference type="PROSITE" id="PS50897"/>
    </source>
</evidence>
<evidence type="ECO:0000313" key="2">
    <source>
        <dbReference type="EMBL" id="TKC42749.1"/>
    </source>
</evidence>
<dbReference type="GO" id="GO:0005737">
    <property type="term" value="C:cytoplasm"/>
    <property type="evidence" value="ECO:0007669"/>
    <property type="project" value="TreeGrafter"/>
</dbReference>
<dbReference type="PANTHER" id="PTHR15526">
    <property type="entry name" value="MUSKELIN"/>
    <property type="match status" value="1"/>
</dbReference>
<dbReference type="AlphaFoldDB" id="A0A4U1F0M1"/>
<reference evidence="3" key="1">
    <citation type="journal article" date="2019" name="IScience">
        <title>Narwhal Genome Reveals Long-Term Low Genetic Diversity despite Current Large Abundance Size.</title>
        <authorList>
            <person name="Westbury M.V."/>
            <person name="Petersen B."/>
            <person name="Garde E."/>
            <person name="Heide-Jorgensen M.P."/>
            <person name="Lorenzen E.D."/>
        </authorList>
    </citation>
    <scope>NUCLEOTIDE SEQUENCE [LARGE SCALE GENOMIC DNA]</scope>
</reference>
<sequence length="188" mass="21536">MPFTKIAKEPSCSRFSPFLVSSVPLGAAWWYYHPYLYLRALALRQHNYTEAFESLQKKTKIALEHPMLTDLHDKLVLKGDFDACEELIEKAVNDGLFNQYISQQEYKPRWSQIIPKSTKDFTALGFSSVDHTCAQRTLLFHTLVNFFPDSMTPPKGNLVDLITVTEEYLDRNGAQESAFSVLDFSSID</sequence>
<evidence type="ECO:0000313" key="3">
    <source>
        <dbReference type="Proteomes" id="UP000308365"/>
    </source>
</evidence>
<dbReference type="InterPro" id="IPR006595">
    <property type="entry name" value="CTLH_C"/>
</dbReference>
<gene>
    <name evidence="2" type="ORF">EI555_005482</name>
</gene>
<dbReference type="EMBL" id="RWIC01000529">
    <property type="protein sequence ID" value="TKC42749.1"/>
    <property type="molecule type" value="Genomic_DNA"/>
</dbReference>
<dbReference type="Proteomes" id="UP000308365">
    <property type="component" value="Unassembled WGS sequence"/>
</dbReference>
<dbReference type="PANTHER" id="PTHR15526:SF5">
    <property type="entry name" value="MUSKELIN"/>
    <property type="match status" value="1"/>
</dbReference>
<dbReference type="InterPro" id="IPR052456">
    <property type="entry name" value="CTLH_complex_component"/>
</dbReference>
<accession>A0A4U1F0M1</accession>
<proteinExistence type="predicted"/>
<organism evidence="2 3">
    <name type="scientific">Monodon monoceros</name>
    <name type="common">Narwhal</name>
    <name type="synonym">Ceratodon monodon</name>
    <dbReference type="NCBI Taxonomy" id="40151"/>
    <lineage>
        <taxon>Eukaryota</taxon>
        <taxon>Metazoa</taxon>
        <taxon>Chordata</taxon>
        <taxon>Craniata</taxon>
        <taxon>Vertebrata</taxon>
        <taxon>Euteleostomi</taxon>
        <taxon>Mammalia</taxon>
        <taxon>Eutheria</taxon>
        <taxon>Laurasiatheria</taxon>
        <taxon>Artiodactyla</taxon>
        <taxon>Whippomorpha</taxon>
        <taxon>Cetacea</taxon>
        <taxon>Odontoceti</taxon>
        <taxon>Monodontidae</taxon>
        <taxon>Monodon</taxon>
    </lineage>
</organism>
<dbReference type="PROSITE" id="PS50897">
    <property type="entry name" value="CTLH"/>
    <property type="match status" value="1"/>
</dbReference>
<comment type="caution">
    <text evidence="2">The sequence shown here is derived from an EMBL/GenBank/DDBJ whole genome shotgun (WGS) entry which is preliminary data.</text>
</comment>